<evidence type="ECO:0000256" key="2">
    <source>
        <dbReference type="ARBA" id="ARBA00022448"/>
    </source>
</evidence>
<evidence type="ECO:0000313" key="9">
    <source>
        <dbReference type="EMBL" id="TDC72578.1"/>
    </source>
</evidence>
<evidence type="ECO:0000256" key="5">
    <source>
        <dbReference type="ARBA" id="ARBA00022989"/>
    </source>
</evidence>
<gene>
    <name evidence="9" type="ORF">E1283_21390</name>
</gene>
<comment type="caution">
    <text evidence="9">The sequence shown here is derived from an EMBL/GenBank/DDBJ whole genome shotgun (WGS) entry which is preliminary data.</text>
</comment>
<evidence type="ECO:0000256" key="4">
    <source>
        <dbReference type="ARBA" id="ARBA00022692"/>
    </source>
</evidence>
<keyword evidence="6 7" id="KW-0472">Membrane</keyword>
<keyword evidence="2 7" id="KW-0813">Transport</keyword>
<feature type="transmembrane region" description="Helical" evidence="7">
    <location>
        <begin position="97"/>
        <end position="119"/>
    </location>
</feature>
<keyword evidence="5 7" id="KW-1133">Transmembrane helix</keyword>
<keyword evidence="10" id="KW-1185">Reference proteome</keyword>
<proteinExistence type="inferred from homology"/>
<keyword evidence="3" id="KW-1003">Cell membrane</keyword>
<keyword evidence="4 7" id="KW-0812">Transmembrane</keyword>
<sequence>MTTAATDTKATGATGREPWGARAGRLLRAVLSWPNAAALAVAAFVAAPLYWMAATSLKPPEEIGTHPPTAWPENATWANYRDAFTDNHFGTYLLNSVLVSVIATLLVLSLSAFAGYALARLPLRGKAPIMVSLLMISLFPTIALAAPLFLLMRDMGWLNSYQGLILVYTALNVPFAIWILRNFFQSIPKEMEEVAWVDGASPLRTVLSVILPQATPGVFTAAIFTFTACWTEFLIALTLNTADRYRTMPVGLALFGSQFTVPYGTIFAAATVSVLPIALLVLIFRRAVVSGLTAGAVKG</sequence>
<evidence type="ECO:0000313" key="10">
    <source>
        <dbReference type="Proteomes" id="UP000295345"/>
    </source>
</evidence>
<dbReference type="SUPFAM" id="SSF161098">
    <property type="entry name" value="MetI-like"/>
    <property type="match status" value="1"/>
</dbReference>
<evidence type="ECO:0000256" key="1">
    <source>
        <dbReference type="ARBA" id="ARBA00004651"/>
    </source>
</evidence>
<evidence type="ECO:0000256" key="7">
    <source>
        <dbReference type="RuleBase" id="RU363032"/>
    </source>
</evidence>
<dbReference type="Pfam" id="PF00528">
    <property type="entry name" value="BPD_transp_1"/>
    <property type="match status" value="1"/>
</dbReference>
<dbReference type="GO" id="GO:0055085">
    <property type="term" value="P:transmembrane transport"/>
    <property type="evidence" value="ECO:0007669"/>
    <property type="project" value="InterPro"/>
</dbReference>
<dbReference type="EMBL" id="SMKI01000240">
    <property type="protein sequence ID" value="TDC72578.1"/>
    <property type="molecule type" value="Genomic_DNA"/>
</dbReference>
<comment type="subcellular location">
    <subcellularLocation>
        <location evidence="1 7">Cell membrane</location>
        <topology evidence="1 7">Multi-pass membrane protein</topology>
    </subcellularLocation>
</comment>
<protein>
    <submittedName>
        <fullName evidence="9">Carbohydrate ABC transporter permease</fullName>
    </submittedName>
</protein>
<dbReference type="InterPro" id="IPR035906">
    <property type="entry name" value="MetI-like_sf"/>
</dbReference>
<dbReference type="Proteomes" id="UP000295345">
    <property type="component" value="Unassembled WGS sequence"/>
</dbReference>
<dbReference type="PANTHER" id="PTHR32243">
    <property type="entry name" value="MALTOSE TRANSPORT SYSTEM PERMEASE-RELATED"/>
    <property type="match status" value="1"/>
</dbReference>
<evidence type="ECO:0000256" key="3">
    <source>
        <dbReference type="ARBA" id="ARBA00022475"/>
    </source>
</evidence>
<feature type="transmembrane region" description="Helical" evidence="7">
    <location>
        <begin position="26"/>
        <end position="51"/>
    </location>
</feature>
<accession>A0A4R4T668</accession>
<reference evidence="9 10" key="1">
    <citation type="submission" date="2019-03" db="EMBL/GenBank/DDBJ databases">
        <title>Draft genome sequences of novel Actinobacteria.</title>
        <authorList>
            <person name="Sahin N."/>
            <person name="Ay H."/>
            <person name="Saygin H."/>
        </authorList>
    </citation>
    <scope>NUCLEOTIDE SEQUENCE [LARGE SCALE GENOMIC DNA]</scope>
    <source>
        <strain evidence="9 10">DSM 41900</strain>
    </source>
</reference>
<evidence type="ECO:0000259" key="8">
    <source>
        <dbReference type="PROSITE" id="PS50928"/>
    </source>
</evidence>
<feature type="transmembrane region" description="Helical" evidence="7">
    <location>
        <begin position="131"/>
        <end position="152"/>
    </location>
</feature>
<dbReference type="Gene3D" id="1.10.3720.10">
    <property type="entry name" value="MetI-like"/>
    <property type="match status" value="1"/>
</dbReference>
<dbReference type="GO" id="GO:0005886">
    <property type="term" value="C:plasma membrane"/>
    <property type="evidence" value="ECO:0007669"/>
    <property type="project" value="UniProtKB-SubCell"/>
</dbReference>
<dbReference type="InterPro" id="IPR000515">
    <property type="entry name" value="MetI-like"/>
</dbReference>
<feature type="transmembrane region" description="Helical" evidence="7">
    <location>
        <begin position="164"/>
        <end position="184"/>
    </location>
</feature>
<dbReference type="OrthoDB" id="9794684at2"/>
<organism evidence="9 10">
    <name type="scientific">Streptomyces hainanensis</name>
    <dbReference type="NCBI Taxonomy" id="402648"/>
    <lineage>
        <taxon>Bacteria</taxon>
        <taxon>Bacillati</taxon>
        <taxon>Actinomycetota</taxon>
        <taxon>Actinomycetes</taxon>
        <taxon>Kitasatosporales</taxon>
        <taxon>Streptomycetaceae</taxon>
        <taxon>Streptomyces</taxon>
    </lineage>
</organism>
<dbReference type="InterPro" id="IPR050901">
    <property type="entry name" value="BP-dep_ABC_trans_perm"/>
</dbReference>
<evidence type="ECO:0000256" key="6">
    <source>
        <dbReference type="ARBA" id="ARBA00023136"/>
    </source>
</evidence>
<feature type="transmembrane region" description="Helical" evidence="7">
    <location>
        <begin position="259"/>
        <end position="284"/>
    </location>
</feature>
<dbReference type="PANTHER" id="PTHR32243:SF18">
    <property type="entry name" value="INNER MEMBRANE ABC TRANSPORTER PERMEASE PROTEIN YCJP"/>
    <property type="match status" value="1"/>
</dbReference>
<feature type="transmembrane region" description="Helical" evidence="7">
    <location>
        <begin position="218"/>
        <end position="239"/>
    </location>
</feature>
<dbReference type="CDD" id="cd06261">
    <property type="entry name" value="TM_PBP2"/>
    <property type="match status" value="1"/>
</dbReference>
<name>A0A4R4T668_9ACTN</name>
<feature type="domain" description="ABC transmembrane type-1" evidence="8">
    <location>
        <begin position="93"/>
        <end position="284"/>
    </location>
</feature>
<dbReference type="RefSeq" id="WP_132819731.1">
    <property type="nucleotide sequence ID" value="NZ_SMKI01000240.1"/>
</dbReference>
<dbReference type="AlphaFoldDB" id="A0A4R4T668"/>
<comment type="similarity">
    <text evidence="7">Belongs to the binding-protein-dependent transport system permease family.</text>
</comment>
<dbReference type="PROSITE" id="PS50928">
    <property type="entry name" value="ABC_TM1"/>
    <property type="match status" value="1"/>
</dbReference>